<feature type="compositionally biased region" description="Low complexity" evidence="2">
    <location>
        <begin position="1"/>
        <end position="18"/>
    </location>
</feature>
<evidence type="ECO:0000256" key="1">
    <source>
        <dbReference type="ARBA" id="ARBA00034127"/>
    </source>
</evidence>
<organism evidence="3 4">
    <name type="scientific">Hydnum rufescens UP504</name>
    <dbReference type="NCBI Taxonomy" id="1448309"/>
    <lineage>
        <taxon>Eukaryota</taxon>
        <taxon>Fungi</taxon>
        <taxon>Dikarya</taxon>
        <taxon>Basidiomycota</taxon>
        <taxon>Agaricomycotina</taxon>
        <taxon>Agaricomycetes</taxon>
        <taxon>Cantharellales</taxon>
        <taxon>Hydnaceae</taxon>
        <taxon>Hydnum</taxon>
    </lineage>
</organism>
<dbReference type="Pfam" id="PF11176">
    <property type="entry name" value="Tma16"/>
    <property type="match status" value="1"/>
</dbReference>
<evidence type="ECO:0000313" key="4">
    <source>
        <dbReference type="Proteomes" id="UP000886523"/>
    </source>
</evidence>
<dbReference type="Gene3D" id="1.20.1440.170">
    <property type="entry name" value="Translation machinery-associated protein 16-like"/>
    <property type="match status" value="1"/>
</dbReference>
<comment type="caution">
    <text evidence="3">The sequence shown here is derived from an EMBL/GenBank/DDBJ whole genome shotgun (WGS) entry which is preliminary data.</text>
</comment>
<evidence type="ECO:0000313" key="3">
    <source>
        <dbReference type="EMBL" id="KAF9517968.1"/>
    </source>
</evidence>
<comment type="similarity">
    <text evidence="1">Belongs to the TMA16 family.</text>
</comment>
<dbReference type="GO" id="GO:0005634">
    <property type="term" value="C:nucleus"/>
    <property type="evidence" value="ECO:0007669"/>
    <property type="project" value="TreeGrafter"/>
</dbReference>
<dbReference type="InterPro" id="IPR038356">
    <property type="entry name" value="Tma16_sf"/>
</dbReference>
<dbReference type="PANTHER" id="PTHR13349">
    <property type="entry name" value="TRANSLATION MACHINERY-ASSOCIATED PROTEIN 16"/>
    <property type="match status" value="1"/>
</dbReference>
<dbReference type="OrthoDB" id="270284at2759"/>
<keyword evidence="4" id="KW-1185">Reference proteome</keyword>
<dbReference type="PANTHER" id="PTHR13349:SF2">
    <property type="entry name" value="TRANSLATION MACHINERY-ASSOCIATED PROTEIN 16"/>
    <property type="match status" value="1"/>
</dbReference>
<protein>
    <recommendedName>
        <fullName evidence="5">Translation machinery-associated protein 16</fullName>
    </recommendedName>
</protein>
<evidence type="ECO:0008006" key="5">
    <source>
        <dbReference type="Google" id="ProtNLM"/>
    </source>
</evidence>
<reference evidence="3" key="1">
    <citation type="journal article" date="2020" name="Nat. Commun.">
        <title>Large-scale genome sequencing of mycorrhizal fungi provides insights into the early evolution of symbiotic traits.</title>
        <authorList>
            <person name="Miyauchi S."/>
            <person name="Kiss E."/>
            <person name="Kuo A."/>
            <person name="Drula E."/>
            <person name="Kohler A."/>
            <person name="Sanchez-Garcia M."/>
            <person name="Morin E."/>
            <person name="Andreopoulos B."/>
            <person name="Barry K.W."/>
            <person name="Bonito G."/>
            <person name="Buee M."/>
            <person name="Carver A."/>
            <person name="Chen C."/>
            <person name="Cichocki N."/>
            <person name="Clum A."/>
            <person name="Culley D."/>
            <person name="Crous P.W."/>
            <person name="Fauchery L."/>
            <person name="Girlanda M."/>
            <person name="Hayes R.D."/>
            <person name="Keri Z."/>
            <person name="LaButti K."/>
            <person name="Lipzen A."/>
            <person name="Lombard V."/>
            <person name="Magnuson J."/>
            <person name="Maillard F."/>
            <person name="Murat C."/>
            <person name="Nolan M."/>
            <person name="Ohm R.A."/>
            <person name="Pangilinan J."/>
            <person name="Pereira M.F."/>
            <person name="Perotto S."/>
            <person name="Peter M."/>
            <person name="Pfister S."/>
            <person name="Riley R."/>
            <person name="Sitrit Y."/>
            <person name="Stielow J.B."/>
            <person name="Szollosi G."/>
            <person name="Zifcakova L."/>
            <person name="Stursova M."/>
            <person name="Spatafora J.W."/>
            <person name="Tedersoo L."/>
            <person name="Vaario L.M."/>
            <person name="Yamada A."/>
            <person name="Yan M."/>
            <person name="Wang P."/>
            <person name="Xu J."/>
            <person name="Bruns T."/>
            <person name="Baldrian P."/>
            <person name="Vilgalys R."/>
            <person name="Dunand C."/>
            <person name="Henrissat B."/>
            <person name="Grigoriev I.V."/>
            <person name="Hibbett D."/>
            <person name="Nagy L.G."/>
            <person name="Martin F.M."/>
        </authorList>
    </citation>
    <scope>NUCLEOTIDE SEQUENCE</scope>
    <source>
        <strain evidence="3">UP504</strain>
    </source>
</reference>
<gene>
    <name evidence="3" type="ORF">BS47DRAFT_422548</name>
</gene>
<name>A0A9P6B592_9AGAM</name>
<sequence>MAPRSKLAATKAKAAQNAVKEKVFHPQSRKAGQLERASLRKGKLASQSQRRSRKQIEKADRFGFFLHALPPDTPALTLPQFHDLITDLWLTRHDAALRHEETTRRKGRPQSVREVALRELKLRDEDEYKSGLELPDLTHAATVELFRKWENSDPAYLHLLQFVRLSSANPTVAPIVKEGLQQRSKDDIEDRDVMEVDVTEKTASLTALQRAFPDVPLTAFSSTIQNMDGGT</sequence>
<evidence type="ECO:0000256" key="2">
    <source>
        <dbReference type="SAM" id="MobiDB-lite"/>
    </source>
</evidence>
<accession>A0A9P6B592</accession>
<dbReference type="InterPro" id="IPR021346">
    <property type="entry name" value="Tma16"/>
</dbReference>
<proteinExistence type="inferred from homology"/>
<feature type="region of interest" description="Disordered" evidence="2">
    <location>
        <begin position="1"/>
        <end position="53"/>
    </location>
</feature>
<dbReference type="AlphaFoldDB" id="A0A9P6B592"/>
<dbReference type="Proteomes" id="UP000886523">
    <property type="component" value="Unassembled WGS sequence"/>
</dbReference>
<dbReference type="EMBL" id="MU128928">
    <property type="protein sequence ID" value="KAF9517968.1"/>
    <property type="molecule type" value="Genomic_DNA"/>
</dbReference>